<reference evidence="3" key="1">
    <citation type="submission" date="2020-07" db="EMBL/GenBank/DDBJ databases">
        <title>Huge and variable diversity of episymbiotic CPR bacteria and DPANN archaea in groundwater ecosystems.</title>
        <authorList>
            <person name="He C.Y."/>
            <person name="Keren R."/>
            <person name="Whittaker M."/>
            <person name="Farag I.F."/>
            <person name="Doudna J."/>
            <person name="Cate J.H.D."/>
            <person name="Banfield J.F."/>
        </authorList>
    </citation>
    <scope>NUCLEOTIDE SEQUENCE</scope>
    <source>
        <strain evidence="3">NC_groundwater_17_Pr7_B-0.1um_64_12</strain>
    </source>
</reference>
<dbReference type="Pfam" id="PF00395">
    <property type="entry name" value="SLH"/>
    <property type="match status" value="1"/>
</dbReference>
<name>A0A931LV39_FIMGI</name>
<dbReference type="EMBL" id="JACOSL010000039">
    <property type="protein sequence ID" value="MBI1756723.1"/>
    <property type="molecule type" value="Genomic_DNA"/>
</dbReference>
<evidence type="ECO:0000256" key="1">
    <source>
        <dbReference type="SAM" id="SignalP"/>
    </source>
</evidence>
<dbReference type="PANTHER" id="PTHR43308:SF1">
    <property type="entry name" value="OUTER MEMBRANE PROTEIN ALPHA"/>
    <property type="match status" value="1"/>
</dbReference>
<evidence type="ECO:0000313" key="3">
    <source>
        <dbReference type="EMBL" id="MBI1756723.1"/>
    </source>
</evidence>
<evidence type="ECO:0000313" key="4">
    <source>
        <dbReference type="Proteomes" id="UP000727962"/>
    </source>
</evidence>
<organism evidence="3 4">
    <name type="scientific">Fimbriimonas ginsengisoli</name>
    <dbReference type="NCBI Taxonomy" id="1005039"/>
    <lineage>
        <taxon>Bacteria</taxon>
        <taxon>Bacillati</taxon>
        <taxon>Armatimonadota</taxon>
        <taxon>Fimbriimonadia</taxon>
        <taxon>Fimbriimonadales</taxon>
        <taxon>Fimbriimonadaceae</taxon>
        <taxon>Fimbriimonas</taxon>
    </lineage>
</organism>
<feature type="domain" description="SLH" evidence="2">
    <location>
        <begin position="23"/>
        <end position="86"/>
    </location>
</feature>
<dbReference type="InterPro" id="IPR051465">
    <property type="entry name" value="Cell_Envelope_Struct_Comp"/>
</dbReference>
<dbReference type="AlphaFoldDB" id="A0A931LV39"/>
<evidence type="ECO:0000259" key="2">
    <source>
        <dbReference type="PROSITE" id="PS51272"/>
    </source>
</evidence>
<dbReference type="PANTHER" id="PTHR43308">
    <property type="entry name" value="OUTER MEMBRANE PROTEIN ALPHA-RELATED"/>
    <property type="match status" value="1"/>
</dbReference>
<proteinExistence type="predicted"/>
<dbReference type="Proteomes" id="UP000727962">
    <property type="component" value="Unassembled WGS sequence"/>
</dbReference>
<protein>
    <submittedName>
        <fullName evidence="3">S-layer homology domain-containing protein</fullName>
    </submittedName>
</protein>
<keyword evidence="1" id="KW-0732">Signal</keyword>
<sequence length="682" mass="73814">MKRTFKYALSAVLVAAMVAPAFADDNFPDSPQNHWAYEALARMKKEGLLVGYPDGLYRGGRPASRYELAAACHSVFVALKSAQEGMSNQMKAMEEKIANGGGVSKADFENLKAAVDAMKSDMAGMKAWGDDIAALKKMSSTFEKELTGLGVDVDQMKKTLGNLGDRVTVLEKHKLPIDIGIDADMLALGGYSTSGTFGLTVDARPTGFGRNGFDGAKVGATRDLSVFHEVALNVKSNNDSGPTFKGTVVIGNAIGQGADSGDPGIAPAQSGLATGQPFSESTEDIYVQNASVSFGTRIKRLSEKFHFEVEAGRFGYKGTPSIFQRPDNTPYYENSRWDNGMWYLDGANISLTMPNAKVNIFGGRDNLSNDSTPGNFTHMMPLIAGQFGPKFTPGGARPWGFASDGITIQQHMGMAASLPFMRCGRVNLIYLWFRNNDSPANNGVNGVNVYGGDLSFKAGLYDFTAGYGKSDEVSNNHNVVDTDNYKYWVRILREWRKWGADVAYNYTSPQYGAPGDWSRIGGYWNPTGIKGVDANFHLDLTPYLQVKASGGFYNGVGKTTQGMPGLATNDRIQSIKIDLVHKLSAANEVSLGYETVSWTFKEAGTTGESPREFWVRVGFRHGMGSNAFFKIGYEISDYDDKSIAFGNLSAPGTITGTFHTPWGAPTAKGGLIFTQISVKFNS</sequence>
<accession>A0A931LV39</accession>
<dbReference type="InterPro" id="IPR001119">
    <property type="entry name" value="SLH_dom"/>
</dbReference>
<dbReference type="PROSITE" id="PS51272">
    <property type="entry name" value="SLH"/>
    <property type="match status" value="1"/>
</dbReference>
<feature type="signal peptide" evidence="1">
    <location>
        <begin position="1"/>
        <end position="23"/>
    </location>
</feature>
<feature type="chain" id="PRO_5036952545" evidence="1">
    <location>
        <begin position="24"/>
        <end position="682"/>
    </location>
</feature>
<comment type="caution">
    <text evidence="3">The sequence shown here is derived from an EMBL/GenBank/DDBJ whole genome shotgun (WGS) entry which is preliminary data.</text>
</comment>
<gene>
    <name evidence="3" type="ORF">HYR64_06405</name>
</gene>